<accession>A0A512C4I6</accession>
<dbReference type="AlphaFoldDB" id="A0A512C4I6"/>
<dbReference type="EMBL" id="BJYU01000326">
    <property type="protein sequence ID" value="GEO19109.1"/>
    <property type="molecule type" value="Genomic_DNA"/>
</dbReference>
<organism evidence="1 2">
    <name type="scientific">Microvirga aerophila</name>
    <dbReference type="NCBI Taxonomy" id="670291"/>
    <lineage>
        <taxon>Bacteria</taxon>
        <taxon>Pseudomonadati</taxon>
        <taxon>Pseudomonadota</taxon>
        <taxon>Alphaproteobacteria</taxon>
        <taxon>Hyphomicrobiales</taxon>
        <taxon>Methylobacteriaceae</taxon>
        <taxon>Microvirga</taxon>
    </lineage>
</organism>
<dbReference type="OrthoDB" id="5738530at2"/>
<gene>
    <name evidence="1" type="ORF">MAE02_68050</name>
</gene>
<reference evidence="1 2" key="1">
    <citation type="submission" date="2019-07" db="EMBL/GenBank/DDBJ databases">
        <title>Whole genome shotgun sequence of Microvirga aerophila NBRC 106136.</title>
        <authorList>
            <person name="Hosoyama A."/>
            <person name="Uohara A."/>
            <person name="Ohji S."/>
            <person name="Ichikawa N."/>
        </authorList>
    </citation>
    <scope>NUCLEOTIDE SEQUENCE [LARGE SCALE GENOMIC DNA]</scope>
    <source>
        <strain evidence="1 2">NBRC 106136</strain>
    </source>
</reference>
<proteinExistence type="predicted"/>
<protein>
    <submittedName>
        <fullName evidence="1">Uncharacterized protein</fullName>
    </submittedName>
</protein>
<keyword evidence="2" id="KW-1185">Reference proteome</keyword>
<comment type="caution">
    <text evidence="1">The sequence shown here is derived from an EMBL/GenBank/DDBJ whole genome shotgun (WGS) entry which is preliminary data.</text>
</comment>
<dbReference type="Proteomes" id="UP000321085">
    <property type="component" value="Unassembled WGS sequence"/>
</dbReference>
<name>A0A512C4I6_9HYPH</name>
<evidence type="ECO:0000313" key="1">
    <source>
        <dbReference type="EMBL" id="GEO19109.1"/>
    </source>
</evidence>
<sequence>MTMIIIHHLVQNSEAERPVYDAHKPARNLVGLTNGRVFRSADDPNHLVIRSDMTDRNKAVAFAASKK</sequence>
<dbReference type="RefSeq" id="WP_114189456.1">
    <property type="nucleotide sequence ID" value="NZ_QOIO01000148.1"/>
</dbReference>
<evidence type="ECO:0000313" key="2">
    <source>
        <dbReference type="Proteomes" id="UP000321085"/>
    </source>
</evidence>